<dbReference type="AlphaFoldDB" id="A0AAP2DWM7"/>
<keyword evidence="1" id="KW-0812">Transmembrane</keyword>
<proteinExistence type="predicted"/>
<reference evidence="2 3" key="1">
    <citation type="submission" date="2021-05" db="EMBL/GenBank/DDBJ databases">
        <title>A Polyphasic approach of four new species of the genus Ohtaekwangia: Ohtaekwangia histidinii sp. nov., Ohtaekwangia cretensis sp. nov., Ohtaekwangia indiensis sp. nov., Ohtaekwangia reichenbachii sp. nov. from diverse environment.</title>
        <authorList>
            <person name="Octaviana S."/>
        </authorList>
    </citation>
    <scope>NUCLEOTIDE SEQUENCE [LARGE SCALE GENOMIC DNA]</scope>
    <source>
        <strain evidence="2 3">PWU5</strain>
    </source>
</reference>
<dbReference type="EMBL" id="JAHESE010000001">
    <property type="protein sequence ID" value="MBT1707044.1"/>
    <property type="molecule type" value="Genomic_DNA"/>
</dbReference>
<feature type="transmembrane region" description="Helical" evidence="1">
    <location>
        <begin position="46"/>
        <end position="67"/>
    </location>
</feature>
<dbReference type="RefSeq" id="WP_254082621.1">
    <property type="nucleotide sequence ID" value="NZ_JAHESE010000001.1"/>
</dbReference>
<evidence type="ECO:0000256" key="1">
    <source>
        <dbReference type="SAM" id="Phobius"/>
    </source>
</evidence>
<protein>
    <submittedName>
        <fullName evidence="2">Uncharacterized protein</fullName>
    </submittedName>
</protein>
<gene>
    <name evidence="2" type="ORF">KK062_02360</name>
</gene>
<keyword evidence="1" id="KW-1133">Transmembrane helix</keyword>
<organism evidence="2 3">
    <name type="scientific">Dawidia cretensis</name>
    <dbReference type="NCBI Taxonomy" id="2782350"/>
    <lineage>
        <taxon>Bacteria</taxon>
        <taxon>Pseudomonadati</taxon>
        <taxon>Bacteroidota</taxon>
        <taxon>Cytophagia</taxon>
        <taxon>Cytophagales</taxon>
        <taxon>Chryseotaleaceae</taxon>
        <taxon>Dawidia</taxon>
    </lineage>
</organism>
<sequence>MSKYYFETREFGVSDQGIHLLRSRYNYKTIDFNQVAKITIERGKELNNWIAILVLGIALTSFALYYAVGMFNFLTYGISGRVSIQEILVPVIPFLMGAYCLYSSTRNGIVMRVRTIEDTHERFPLKELDQRQELTPFQQLLKEKASTKVTENL</sequence>
<accession>A0AAP2DWM7</accession>
<name>A0AAP2DWM7_9BACT</name>
<keyword evidence="1" id="KW-0472">Membrane</keyword>
<dbReference type="Proteomes" id="UP001319080">
    <property type="component" value="Unassembled WGS sequence"/>
</dbReference>
<evidence type="ECO:0000313" key="2">
    <source>
        <dbReference type="EMBL" id="MBT1707044.1"/>
    </source>
</evidence>
<feature type="transmembrane region" description="Helical" evidence="1">
    <location>
        <begin position="87"/>
        <end position="104"/>
    </location>
</feature>
<evidence type="ECO:0000313" key="3">
    <source>
        <dbReference type="Proteomes" id="UP001319080"/>
    </source>
</evidence>
<keyword evidence="3" id="KW-1185">Reference proteome</keyword>
<comment type="caution">
    <text evidence="2">The sequence shown here is derived from an EMBL/GenBank/DDBJ whole genome shotgun (WGS) entry which is preliminary data.</text>
</comment>